<feature type="region of interest" description="Disordered" evidence="1">
    <location>
        <begin position="178"/>
        <end position="197"/>
    </location>
</feature>
<gene>
    <name evidence="2" type="ORF">BN946_scf184876.g23</name>
</gene>
<feature type="region of interest" description="Disordered" evidence="1">
    <location>
        <begin position="205"/>
        <end position="247"/>
    </location>
</feature>
<keyword evidence="3" id="KW-1185">Reference proteome</keyword>
<feature type="compositionally biased region" description="Basic and acidic residues" evidence="1">
    <location>
        <begin position="178"/>
        <end position="187"/>
    </location>
</feature>
<evidence type="ECO:0000313" key="2">
    <source>
        <dbReference type="EMBL" id="CDO76130.1"/>
    </source>
</evidence>
<evidence type="ECO:0000256" key="1">
    <source>
        <dbReference type="SAM" id="MobiDB-lite"/>
    </source>
</evidence>
<reference evidence="2" key="1">
    <citation type="submission" date="2014-01" db="EMBL/GenBank/DDBJ databases">
        <title>The genome of the white-rot fungus Pycnoporus cinnabarinus: a basidiomycete model with a versatile arsenal for lignocellulosic biomass breakdown.</title>
        <authorList>
            <person name="Levasseur A."/>
            <person name="Lomascolo A."/>
            <person name="Ruiz-Duenas F.J."/>
            <person name="Uzan E."/>
            <person name="Piumi F."/>
            <person name="Kues U."/>
            <person name="Ram A.F.J."/>
            <person name="Murat C."/>
            <person name="Haon M."/>
            <person name="Benoit I."/>
            <person name="Arfi Y."/>
            <person name="Chevret D."/>
            <person name="Drula E."/>
            <person name="Kwon M.J."/>
            <person name="Gouret P."/>
            <person name="Lesage-Meessen L."/>
            <person name="Lombard V."/>
            <person name="Mariette J."/>
            <person name="Noirot C."/>
            <person name="Park J."/>
            <person name="Patyshakuliyeva A."/>
            <person name="Wieneger R.A.B."/>
            <person name="Wosten H.A.B."/>
            <person name="Martin F."/>
            <person name="Coutinho P.M."/>
            <person name="de Vries R."/>
            <person name="Martinez A.T."/>
            <person name="Klopp C."/>
            <person name="Pontarotti P."/>
            <person name="Henrissat B."/>
            <person name="Record E."/>
        </authorList>
    </citation>
    <scope>NUCLEOTIDE SEQUENCE [LARGE SCALE GENOMIC DNA]</scope>
    <source>
        <strain evidence="2">BRFM137</strain>
    </source>
</reference>
<protein>
    <submittedName>
        <fullName evidence="2">Uncharacterized protein</fullName>
    </submittedName>
</protein>
<sequence length="414" mass="45142">MCLNMSEPRSEWSESQASDTVRVGSVLLHPGGVWRDRDGLLLPLVEKKPSGSQCEKLKHCQLYFSRNANDEPLSFDRKWSQAGIDDYLRELAPSVFEYLDNKYGERRGPKPNNFHWYLLGAERSKLYVLDRDIITGVDLDEVKGSSGRGYQGYGVRVVFRHAIATETYTEWTKTARDPSAIDHRSNDDNNPSEPDSIMSASEFDALQRDGSRSEPASPSYTRKGKKRQAADTSGFDSDAHEGIRSPSVILVTSDSDAEESEGMGKPVATVAAKQKEMSPGKGPLFLDGISSDDDFDVDLETYLWRSDDRLSSPGSAHAPSPALFAAATDTDNAAIPSGVTDNSVSAGLTLLPQAGSLGQSSHVVGEKAEALAGPSRIRYGTSPPWGKQYLPKGLRSPGKPKQNPWALRSESASK</sequence>
<accession>A0A060SP17</accession>
<feature type="region of interest" description="Disordered" evidence="1">
    <location>
        <begin position="369"/>
        <end position="414"/>
    </location>
</feature>
<dbReference type="OrthoDB" id="2758491at2759"/>
<proteinExistence type="predicted"/>
<organism evidence="2 3">
    <name type="scientific">Pycnoporus cinnabarinus</name>
    <name type="common">Cinnabar-red polypore</name>
    <name type="synonym">Trametes cinnabarina</name>
    <dbReference type="NCBI Taxonomy" id="5643"/>
    <lineage>
        <taxon>Eukaryota</taxon>
        <taxon>Fungi</taxon>
        <taxon>Dikarya</taxon>
        <taxon>Basidiomycota</taxon>
        <taxon>Agaricomycotina</taxon>
        <taxon>Agaricomycetes</taxon>
        <taxon>Polyporales</taxon>
        <taxon>Polyporaceae</taxon>
        <taxon>Trametes</taxon>
    </lineage>
</organism>
<dbReference type="Proteomes" id="UP000029665">
    <property type="component" value="Unassembled WGS sequence"/>
</dbReference>
<evidence type="ECO:0000313" key="3">
    <source>
        <dbReference type="Proteomes" id="UP000029665"/>
    </source>
</evidence>
<dbReference type="OMA" id="RNANDEP"/>
<dbReference type="HOGENOM" id="CLU_664183_0_0_1"/>
<comment type="caution">
    <text evidence="2">The sequence shown here is derived from an EMBL/GenBank/DDBJ whole genome shotgun (WGS) entry which is preliminary data.</text>
</comment>
<dbReference type="EMBL" id="CCBP010000338">
    <property type="protein sequence ID" value="CDO76130.1"/>
    <property type="molecule type" value="Genomic_DNA"/>
</dbReference>
<dbReference type="AlphaFoldDB" id="A0A060SP17"/>
<name>A0A060SP17_PYCCI</name>